<accession>A0ABS1D4I4</accession>
<dbReference type="Proteomes" id="UP000697995">
    <property type="component" value="Unassembled WGS sequence"/>
</dbReference>
<organism evidence="1 2">
    <name type="scientific">Paracraurococcus ruber</name>
    <dbReference type="NCBI Taxonomy" id="77675"/>
    <lineage>
        <taxon>Bacteria</taxon>
        <taxon>Pseudomonadati</taxon>
        <taxon>Pseudomonadota</taxon>
        <taxon>Alphaproteobacteria</taxon>
        <taxon>Acetobacterales</taxon>
        <taxon>Roseomonadaceae</taxon>
        <taxon>Paracraurococcus</taxon>
    </lineage>
</organism>
<evidence type="ECO:0000313" key="2">
    <source>
        <dbReference type="Proteomes" id="UP000697995"/>
    </source>
</evidence>
<comment type="caution">
    <text evidence="1">The sequence shown here is derived from an EMBL/GenBank/DDBJ whole genome shotgun (WGS) entry which is preliminary data.</text>
</comment>
<protein>
    <recommendedName>
        <fullName evidence="3">DUF4136 domain-containing protein</fullName>
    </recommendedName>
</protein>
<gene>
    <name evidence="1" type="ORF">CKO45_21330</name>
</gene>
<evidence type="ECO:0008006" key="3">
    <source>
        <dbReference type="Google" id="ProtNLM"/>
    </source>
</evidence>
<keyword evidence="2" id="KW-1185">Reference proteome</keyword>
<dbReference type="EMBL" id="NRSG01000210">
    <property type="protein sequence ID" value="MBK1660769.1"/>
    <property type="molecule type" value="Genomic_DNA"/>
</dbReference>
<sequence length="124" mass="13119">MPFGPDPAAAAPRRRAHPFPRIAEDAMATRALPWLLLPLLLGGCEAADAYHRPGTWRPEAANERNLRAMLVRPEELVRGTGEAGAQGATAAQAIERLRADRVKPLPDTGLARLVVVANGGGSGN</sequence>
<name>A0ABS1D4I4_9PROT</name>
<proteinExistence type="predicted"/>
<reference evidence="1 2" key="1">
    <citation type="journal article" date="2020" name="Microorganisms">
        <title>Osmotic Adaptation and Compatible Solute Biosynthesis of Phototrophic Bacteria as Revealed from Genome Analyses.</title>
        <authorList>
            <person name="Imhoff J.F."/>
            <person name="Rahn T."/>
            <person name="Kunzel S."/>
            <person name="Keller A."/>
            <person name="Neulinger S.C."/>
        </authorList>
    </citation>
    <scope>NUCLEOTIDE SEQUENCE [LARGE SCALE GENOMIC DNA]</scope>
    <source>
        <strain evidence="1 2">DSM 15382</strain>
    </source>
</reference>
<evidence type="ECO:0000313" key="1">
    <source>
        <dbReference type="EMBL" id="MBK1660769.1"/>
    </source>
</evidence>